<dbReference type="SUPFAM" id="SSF103481">
    <property type="entry name" value="Multidrug resistance efflux transporter EmrE"/>
    <property type="match status" value="2"/>
</dbReference>
<sequence>MDRKTTTLGIVYLIAGISVFSVQDLILKLISGGYPLYQAMLIRGFTSIPFLLAFAHFDGGIRTLFSAGVGKMLLRGLVMFVAYFSFYIALAGLPLPTTVALYYSGPLFITVLSVLFLAEKVSATAWAAVLVGFLGVIIMVRPGSDLFDWAALLPILSGLTYAMSMITARKMGGTETAAALAFWATVIFLSGAALMALYYHDGSHTNTSHASLAFLTRGWITPTSTDLALMMACGVVASIGLWLLTQAYRIAAASVVAPFEYLGLIWSVLWGWLFWHDWPDAQGWIGISIIAGAGLFVLFQERRRSPQRAEPVV</sequence>
<feature type="domain" description="EamA" evidence="2">
    <location>
        <begin position="8"/>
        <end position="140"/>
    </location>
</feature>
<dbReference type="AlphaFoldDB" id="A0AA37U437"/>
<feature type="transmembrane region" description="Helical" evidence="1">
    <location>
        <begin position="7"/>
        <end position="30"/>
    </location>
</feature>
<feature type="transmembrane region" description="Helical" evidence="1">
    <location>
        <begin position="180"/>
        <end position="199"/>
    </location>
</feature>
<accession>A0AA37U437</accession>
<dbReference type="GO" id="GO:0016020">
    <property type="term" value="C:membrane"/>
    <property type="evidence" value="ECO:0007669"/>
    <property type="project" value="InterPro"/>
</dbReference>
<evidence type="ECO:0000313" key="4">
    <source>
        <dbReference type="Proteomes" id="UP001157355"/>
    </source>
</evidence>
<keyword evidence="1" id="KW-0472">Membrane</keyword>
<dbReference type="PANTHER" id="PTHR22911">
    <property type="entry name" value="ACYL-MALONYL CONDENSING ENZYME-RELATED"/>
    <property type="match status" value="1"/>
</dbReference>
<organism evidence="3 4">
    <name type="scientific">Cypionkella aquatica</name>
    <dbReference type="NCBI Taxonomy" id="1756042"/>
    <lineage>
        <taxon>Bacteria</taxon>
        <taxon>Pseudomonadati</taxon>
        <taxon>Pseudomonadota</taxon>
        <taxon>Alphaproteobacteria</taxon>
        <taxon>Rhodobacterales</taxon>
        <taxon>Paracoccaceae</taxon>
        <taxon>Cypionkella</taxon>
    </lineage>
</organism>
<dbReference type="InterPro" id="IPR000620">
    <property type="entry name" value="EamA_dom"/>
</dbReference>
<feature type="transmembrane region" description="Helical" evidence="1">
    <location>
        <begin position="149"/>
        <end position="168"/>
    </location>
</feature>
<comment type="caution">
    <text evidence="3">The sequence shown here is derived from an EMBL/GenBank/DDBJ whole genome shotgun (WGS) entry which is preliminary data.</text>
</comment>
<feature type="transmembrane region" description="Helical" evidence="1">
    <location>
        <begin position="36"/>
        <end position="55"/>
    </location>
</feature>
<feature type="transmembrane region" description="Helical" evidence="1">
    <location>
        <begin position="281"/>
        <end position="299"/>
    </location>
</feature>
<feature type="transmembrane region" description="Helical" evidence="1">
    <location>
        <begin position="76"/>
        <end position="95"/>
    </location>
</feature>
<feature type="transmembrane region" description="Helical" evidence="1">
    <location>
        <begin position="101"/>
        <end position="118"/>
    </location>
</feature>
<reference evidence="3 4" key="1">
    <citation type="journal article" date="2014" name="Int. J. Syst. Evol. Microbiol.">
        <title>Complete genome sequence of Corynebacterium casei LMG S-19264T (=DSM 44701T), isolated from a smear-ripened cheese.</title>
        <authorList>
            <consortium name="US DOE Joint Genome Institute (JGI-PGF)"/>
            <person name="Walter F."/>
            <person name="Albersmeier A."/>
            <person name="Kalinowski J."/>
            <person name="Ruckert C."/>
        </authorList>
    </citation>
    <scope>NUCLEOTIDE SEQUENCE [LARGE SCALE GENOMIC DNA]</scope>
    <source>
        <strain evidence="3 4">NBRC 111766</strain>
    </source>
</reference>
<dbReference type="InterPro" id="IPR037185">
    <property type="entry name" value="EmrE-like"/>
</dbReference>
<dbReference type="Pfam" id="PF00892">
    <property type="entry name" value="EamA"/>
    <property type="match status" value="1"/>
</dbReference>
<keyword evidence="4" id="KW-1185">Reference proteome</keyword>
<name>A0AA37U437_9RHOB</name>
<evidence type="ECO:0000256" key="1">
    <source>
        <dbReference type="SAM" id="Phobius"/>
    </source>
</evidence>
<dbReference type="RefSeq" id="WP_284325531.1">
    <property type="nucleotide sequence ID" value="NZ_BSPP01000007.1"/>
</dbReference>
<dbReference type="Proteomes" id="UP001157355">
    <property type="component" value="Unassembled WGS sequence"/>
</dbReference>
<feature type="transmembrane region" description="Helical" evidence="1">
    <location>
        <begin position="125"/>
        <end position="143"/>
    </location>
</feature>
<protein>
    <submittedName>
        <fullName evidence="3">Membrane protein</fullName>
    </submittedName>
</protein>
<dbReference type="PANTHER" id="PTHR22911:SF103">
    <property type="entry name" value="BLR2811 PROTEIN"/>
    <property type="match status" value="1"/>
</dbReference>
<keyword evidence="1" id="KW-0812">Transmembrane</keyword>
<feature type="transmembrane region" description="Helical" evidence="1">
    <location>
        <begin position="219"/>
        <end position="244"/>
    </location>
</feature>
<proteinExistence type="predicted"/>
<evidence type="ECO:0000259" key="2">
    <source>
        <dbReference type="Pfam" id="PF00892"/>
    </source>
</evidence>
<keyword evidence="1" id="KW-1133">Transmembrane helix</keyword>
<dbReference type="EMBL" id="BSPP01000007">
    <property type="protein sequence ID" value="GLS87369.1"/>
    <property type="molecule type" value="Genomic_DNA"/>
</dbReference>
<evidence type="ECO:0000313" key="3">
    <source>
        <dbReference type="EMBL" id="GLS87369.1"/>
    </source>
</evidence>
<feature type="transmembrane region" description="Helical" evidence="1">
    <location>
        <begin position="251"/>
        <end position="275"/>
    </location>
</feature>
<gene>
    <name evidence="3" type="ORF">GCM10010873_23430</name>
</gene>